<reference evidence="3 4" key="1">
    <citation type="submission" date="2017-07" db="EMBL/GenBank/DDBJ databases">
        <title>Draft whole genome sequences of clinical Proprionibacteriaceae strains.</title>
        <authorList>
            <person name="Bernier A.-M."/>
            <person name="Bernard K."/>
            <person name="Domingo M.-C."/>
        </authorList>
    </citation>
    <scope>NUCLEOTIDE SEQUENCE [LARGE SCALE GENOMIC DNA]</scope>
    <source>
        <strain evidence="3 4">NML 130396</strain>
    </source>
</reference>
<dbReference type="InterPro" id="IPR001322">
    <property type="entry name" value="Lamin_tail_dom"/>
</dbReference>
<feature type="compositionally biased region" description="Low complexity" evidence="1">
    <location>
        <begin position="228"/>
        <end position="248"/>
    </location>
</feature>
<evidence type="ECO:0000259" key="2">
    <source>
        <dbReference type="PROSITE" id="PS51841"/>
    </source>
</evidence>
<dbReference type="PANTHER" id="PTHR48125:SF10">
    <property type="entry name" value="OS12G0136300 PROTEIN"/>
    <property type="match status" value="1"/>
</dbReference>
<protein>
    <recommendedName>
        <fullName evidence="2">LTD domain-containing protein</fullName>
    </recommendedName>
</protein>
<feature type="domain" description="LTD" evidence="2">
    <location>
        <begin position="53"/>
        <end position="218"/>
    </location>
</feature>
<dbReference type="Pfam" id="PF00932">
    <property type="entry name" value="LTD"/>
    <property type="match status" value="1"/>
</dbReference>
<feature type="region of interest" description="Disordered" evidence="1">
    <location>
        <begin position="425"/>
        <end position="451"/>
    </location>
</feature>
<comment type="caution">
    <text evidence="3">The sequence shown here is derived from an EMBL/GenBank/DDBJ whole genome shotgun (WGS) entry which is preliminary data.</text>
</comment>
<feature type="region of interest" description="Disordered" evidence="1">
    <location>
        <begin position="226"/>
        <end position="266"/>
    </location>
</feature>
<evidence type="ECO:0000313" key="4">
    <source>
        <dbReference type="Proteomes" id="UP000216311"/>
    </source>
</evidence>
<accession>A0A255H382</accession>
<dbReference type="PROSITE" id="PS51841">
    <property type="entry name" value="LTD"/>
    <property type="match status" value="2"/>
</dbReference>
<name>A0A255H382_9ACTN</name>
<feature type="compositionally biased region" description="Pro residues" evidence="1">
    <location>
        <begin position="249"/>
        <end position="264"/>
    </location>
</feature>
<feature type="domain" description="LTD" evidence="2">
    <location>
        <begin position="264"/>
        <end position="405"/>
    </location>
</feature>
<dbReference type="PANTHER" id="PTHR48125">
    <property type="entry name" value="LP07818P1"/>
    <property type="match status" value="1"/>
</dbReference>
<sequence length="631" mass="65647">MSTSPATGLRKVWATAQPRRNSVPTAPTRTLTGVVAAVATLALTAQLWASGLPRAAALEPAPAVVVTEIAPDNTGADNFEFVELHNPTVTSVDLSAQRISYIYADSADRTPDVALRVPAGTTLAAGETAVLWVDYTAGTVDTSTRTEQQFRDFWAANGQPATAYRIVRVTGQPGLANGGDRGLRISTADGTELSRSFYPAGSVGVNLTATFDHRTATTTSMTLTGRQATATPGALPAPTTPTPTRTPTTPTPTPTPTTPTPTPNPRVCTPGATSPLQITELLVDSDNVGGADGYEFIEVTNTSDRAIAYADFHLNYLYPLDDLTHSQVAAWPAQPADPVIQPGASLVLWIKNGGNQALDAAAFNARFGTNLTAGTQLVEVQSAGMANGSPRGLEIVTNTGTSVNRAYYNLAGADDVDPNQGIQYATDPADPPRQRLLGKAAPTPGSTSAAQTPLCVALPTDTTAPVITDGTGSQITPGQDFGLSATVTDDLGVRTVTVWTRSDVDATFTPTRLTVGPGDSYAHTISAADLTGKRWIDHYWTASDGTNTTTSPTARATVTGVDTAPIRLSVTDGQCLRGTTTVFADGRAYPSPLTLTVNNTDVTAQTSPTLAGEPVFAMEAGGVNTFFKNGI</sequence>
<proteinExistence type="predicted"/>
<evidence type="ECO:0000313" key="3">
    <source>
        <dbReference type="EMBL" id="OYO22185.1"/>
    </source>
</evidence>
<gene>
    <name evidence="3" type="ORF">CGZ93_09865</name>
</gene>
<keyword evidence="4" id="KW-1185">Reference proteome</keyword>
<organism evidence="3 4">
    <name type="scientific">Enemella dayhoffiae</name>
    <dbReference type="NCBI Taxonomy" id="2016507"/>
    <lineage>
        <taxon>Bacteria</taxon>
        <taxon>Bacillati</taxon>
        <taxon>Actinomycetota</taxon>
        <taxon>Actinomycetes</taxon>
        <taxon>Propionibacteriales</taxon>
        <taxon>Propionibacteriaceae</taxon>
        <taxon>Enemella</taxon>
    </lineage>
</organism>
<evidence type="ECO:0000256" key="1">
    <source>
        <dbReference type="SAM" id="MobiDB-lite"/>
    </source>
</evidence>
<dbReference type="InterPro" id="IPR036415">
    <property type="entry name" value="Lamin_tail_dom_sf"/>
</dbReference>
<dbReference type="Proteomes" id="UP000216311">
    <property type="component" value="Unassembled WGS sequence"/>
</dbReference>
<dbReference type="EMBL" id="NMVQ01000012">
    <property type="protein sequence ID" value="OYO22185.1"/>
    <property type="molecule type" value="Genomic_DNA"/>
</dbReference>
<dbReference type="SUPFAM" id="SSF74853">
    <property type="entry name" value="Lamin A/C globular tail domain"/>
    <property type="match status" value="1"/>
</dbReference>
<dbReference type="AlphaFoldDB" id="A0A255H382"/>